<dbReference type="AlphaFoldDB" id="A0A9P4H7S7"/>
<organism evidence="2 3">
    <name type="scientific">Setomelanomma holmii</name>
    <dbReference type="NCBI Taxonomy" id="210430"/>
    <lineage>
        <taxon>Eukaryota</taxon>
        <taxon>Fungi</taxon>
        <taxon>Dikarya</taxon>
        <taxon>Ascomycota</taxon>
        <taxon>Pezizomycotina</taxon>
        <taxon>Dothideomycetes</taxon>
        <taxon>Pleosporomycetidae</taxon>
        <taxon>Pleosporales</taxon>
        <taxon>Pleosporineae</taxon>
        <taxon>Phaeosphaeriaceae</taxon>
        <taxon>Setomelanomma</taxon>
    </lineage>
</organism>
<keyword evidence="3" id="KW-1185">Reference proteome</keyword>
<evidence type="ECO:0000313" key="3">
    <source>
        <dbReference type="Proteomes" id="UP000799777"/>
    </source>
</evidence>
<dbReference type="Gene3D" id="3.40.50.720">
    <property type="entry name" value="NAD(P)-binding Rossmann-like Domain"/>
    <property type="match status" value="2"/>
</dbReference>
<reference evidence="2" key="1">
    <citation type="journal article" date="2020" name="Stud. Mycol.">
        <title>101 Dothideomycetes genomes: a test case for predicting lifestyles and emergence of pathogens.</title>
        <authorList>
            <person name="Haridas S."/>
            <person name="Albert R."/>
            <person name="Binder M."/>
            <person name="Bloem J."/>
            <person name="Labutti K."/>
            <person name="Salamov A."/>
            <person name="Andreopoulos B."/>
            <person name="Baker S."/>
            <person name="Barry K."/>
            <person name="Bills G."/>
            <person name="Bluhm B."/>
            <person name="Cannon C."/>
            <person name="Castanera R."/>
            <person name="Culley D."/>
            <person name="Daum C."/>
            <person name="Ezra D."/>
            <person name="Gonzalez J."/>
            <person name="Henrissat B."/>
            <person name="Kuo A."/>
            <person name="Liang C."/>
            <person name="Lipzen A."/>
            <person name="Lutzoni F."/>
            <person name="Magnuson J."/>
            <person name="Mondo S."/>
            <person name="Nolan M."/>
            <person name="Ohm R."/>
            <person name="Pangilinan J."/>
            <person name="Park H.-J."/>
            <person name="Ramirez L."/>
            <person name="Alfaro M."/>
            <person name="Sun H."/>
            <person name="Tritt A."/>
            <person name="Yoshinaga Y."/>
            <person name="Zwiers L.-H."/>
            <person name="Turgeon B."/>
            <person name="Goodwin S."/>
            <person name="Spatafora J."/>
            <person name="Crous P."/>
            <person name="Grigoriev I."/>
        </authorList>
    </citation>
    <scope>NUCLEOTIDE SEQUENCE</scope>
    <source>
        <strain evidence="2">CBS 110217</strain>
    </source>
</reference>
<dbReference type="PANTHER" id="PTHR42760">
    <property type="entry name" value="SHORT-CHAIN DEHYDROGENASES/REDUCTASES FAMILY MEMBER"/>
    <property type="match status" value="1"/>
</dbReference>
<dbReference type="PRINTS" id="PR00081">
    <property type="entry name" value="GDHRDH"/>
</dbReference>
<evidence type="ECO:0000256" key="1">
    <source>
        <dbReference type="ARBA" id="ARBA00006484"/>
    </source>
</evidence>
<protein>
    <submittedName>
        <fullName evidence="2">NAD(P)-binding protein</fullName>
    </submittedName>
</protein>
<name>A0A9P4H7S7_9PLEO</name>
<gene>
    <name evidence="2" type="ORF">EK21DRAFT_90903</name>
</gene>
<accession>A0A9P4H7S7</accession>
<sequence length="290" mass="31620">MILCASCIEDGSEDSAASIDARATSDYRSSRTRALSKASQNAIVRCQLSSEARLPKRLSTREFWLPRIARSWPTDPCCLTLSGAHGAVVALQQQFADESCQTLIKEAKRAGSPEPSVHGYKCDTSSEDAVKKTWDSIVKEFGKVDILVTNAGITGGALNEDYPYEDFKKTIDVNLIGPCFPPVPPESGGLTTKSTAAFSRLLDVRFDCQQTPEAIRHRSGRCMRYANALSPAYGQTEANEGEETEKLSKQWVNDIPMARVPKPEEFRGGAVWLVSDASSYVTGSEIIVDG</sequence>
<dbReference type="InterPro" id="IPR036291">
    <property type="entry name" value="NAD(P)-bd_dom_sf"/>
</dbReference>
<comment type="caution">
    <text evidence="2">The sequence shown here is derived from an EMBL/GenBank/DDBJ whole genome shotgun (WGS) entry which is preliminary data.</text>
</comment>
<dbReference type="InterPro" id="IPR002347">
    <property type="entry name" value="SDR_fam"/>
</dbReference>
<comment type="similarity">
    <text evidence="1">Belongs to the short-chain dehydrogenases/reductases (SDR) family.</text>
</comment>
<dbReference type="EMBL" id="ML978216">
    <property type="protein sequence ID" value="KAF2028221.1"/>
    <property type="molecule type" value="Genomic_DNA"/>
</dbReference>
<dbReference type="SUPFAM" id="SSF51735">
    <property type="entry name" value="NAD(P)-binding Rossmann-fold domains"/>
    <property type="match status" value="1"/>
</dbReference>
<dbReference type="Pfam" id="PF13561">
    <property type="entry name" value="adh_short_C2"/>
    <property type="match status" value="1"/>
</dbReference>
<dbReference type="Pfam" id="PF00106">
    <property type="entry name" value="adh_short"/>
    <property type="match status" value="1"/>
</dbReference>
<dbReference type="Proteomes" id="UP000799777">
    <property type="component" value="Unassembled WGS sequence"/>
</dbReference>
<proteinExistence type="inferred from homology"/>
<dbReference type="OrthoDB" id="1888931at2759"/>
<evidence type="ECO:0000313" key="2">
    <source>
        <dbReference type="EMBL" id="KAF2028221.1"/>
    </source>
</evidence>
<dbReference type="GO" id="GO:0016616">
    <property type="term" value="F:oxidoreductase activity, acting on the CH-OH group of donors, NAD or NADP as acceptor"/>
    <property type="evidence" value="ECO:0007669"/>
    <property type="project" value="TreeGrafter"/>
</dbReference>